<dbReference type="GO" id="GO:0030313">
    <property type="term" value="C:cell envelope"/>
    <property type="evidence" value="ECO:0007669"/>
    <property type="project" value="UniProtKB-SubCell"/>
</dbReference>
<comment type="caution">
    <text evidence="5">The sequence shown here is derived from an EMBL/GenBank/DDBJ whole genome shotgun (WGS) entry which is preliminary data.</text>
</comment>
<dbReference type="GO" id="GO:0030246">
    <property type="term" value="F:carbohydrate binding"/>
    <property type="evidence" value="ECO:0007669"/>
    <property type="project" value="UniProtKB-ARBA"/>
</dbReference>
<name>A0A1S2M8D7_9BACI</name>
<dbReference type="PANTHER" id="PTHR46847:SF1">
    <property type="entry name" value="D-ALLOSE-BINDING PERIPLASMIC PROTEIN-RELATED"/>
    <property type="match status" value="1"/>
</dbReference>
<dbReference type="Pfam" id="PF13407">
    <property type="entry name" value="Peripla_BP_4"/>
    <property type="match status" value="1"/>
</dbReference>
<evidence type="ECO:0000256" key="1">
    <source>
        <dbReference type="ARBA" id="ARBA00004196"/>
    </source>
</evidence>
<gene>
    <name evidence="5" type="ORF">BKP45_07400</name>
</gene>
<dbReference type="Proteomes" id="UP000180057">
    <property type="component" value="Unassembled WGS sequence"/>
</dbReference>
<keyword evidence="3" id="KW-0732">Signal</keyword>
<comment type="similarity">
    <text evidence="2">Belongs to the bacterial solute-binding protein 2 family.</text>
</comment>
<dbReference type="AlphaFoldDB" id="A0A1S2M8D7"/>
<dbReference type="STRING" id="472963.BKP45_07400"/>
<reference evidence="5 6" key="1">
    <citation type="submission" date="2016-10" db="EMBL/GenBank/DDBJ databases">
        <title>Draft genome sequences of four alkaliphilic bacteria belonging to the Anaerobacillus genus.</title>
        <authorList>
            <person name="Bassil N.M."/>
            <person name="Lloyd J.R."/>
        </authorList>
    </citation>
    <scope>NUCLEOTIDE SEQUENCE [LARGE SCALE GENOMIC DNA]</scope>
    <source>
        <strain evidence="5 6">DSM 22531</strain>
    </source>
</reference>
<evidence type="ECO:0000256" key="2">
    <source>
        <dbReference type="ARBA" id="ARBA00007639"/>
    </source>
</evidence>
<proteinExistence type="inferred from homology"/>
<evidence type="ECO:0000313" key="6">
    <source>
        <dbReference type="Proteomes" id="UP000180057"/>
    </source>
</evidence>
<evidence type="ECO:0000313" key="5">
    <source>
        <dbReference type="EMBL" id="OIJ21009.1"/>
    </source>
</evidence>
<comment type="subcellular location">
    <subcellularLocation>
        <location evidence="1">Cell envelope</location>
    </subcellularLocation>
</comment>
<evidence type="ECO:0000259" key="4">
    <source>
        <dbReference type="Pfam" id="PF13407"/>
    </source>
</evidence>
<feature type="domain" description="Periplasmic binding protein" evidence="4">
    <location>
        <begin position="32"/>
        <end position="278"/>
    </location>
</feature>
<evidence type="ECO:0000256" key="3">
    <source>
        <dbReference type="ARBA" id="ARBA00022729"/>
    </source>
</evidence>
<dbReference type="EMBL" id="MLQS01000002">
    <property type="protein sequence ID" value="OIJ21009.1"/>
    <property type="molecule type" value="Genomic_DNA"/>
</dbReference>
<dbReference type="Gene3D" id="3.40.50.2300">
    <property type="match status" value="2"/>
</dbReference>
<dbReference type="OrthoDB" id="6196975at2"/>
<protein>
    <recommendedName>
        <fullName evidence="4">Periplasmic binding protein domain-containing protein</fullName>
    </recommendedName>
</protein>
<organism evidence="5 6">
    <name type="scientific">Anaerobacillus alkalidiazotrophicus</name>
    <dbReference type="NCBI Taxonomy" id="472963"/>
    <lineage>
        <taxon>Bacteria</taxon>
        <taxon>Bacillati</taxon>
        <taxon>Bacillota</taxon>
        <taxon>Bacilli</taxon>
        <taxon>Bacillales</taxon>
        <taxon>Bacillaceae</taxon>
        <taxon>Anaerobacillus</taxon>
    </lineage>
</organism>
<dbReference type="InterPro" id="IPR028082">
    <property type="entry name" value="Peripla_BP_I"/>
</dbReference>
<sequence>MNKYKMLVLLIIIFFSVLYIIFQPLSAPKPRVVVVLKELETEYWKTVKVGAQKALRDFRIDGRVISPKNGFVEEQNKILEEVFKEEPDLLVFSPIHTANLLKLEELNKNNIPVILVDTDYPLENKRSFIGTNHVDLGRKVGLLLATELQPGDKVAMIHSNGDWRIEAKRTIEEIDIKITSQELLISNEPRLIKQTMERILRNHPDIKGVIAETDIIAVHAFEIIENHGLKIPVIGAQGNTVMIELVKKDAIRSTVSQNPYDMGYVSIQTAMKLIEGEEAIRNINTGIDIITKDNADLRLNFLERLLH</sequence>
<keyword evidence="6" id="KW-1185">Reference proteome</keyword>
<dbReference type="InterPro" id="IPR025997">
    <property type="entry name" value="SBP_2_dom"/>
</dbReference>
<dbReference type="SUPFAM" id="SSF53822">
    <property type="entry name" value="Periplasmic binding protein-like I"/>
    <property type="match status" value="1"/>
</dbReference>
<accession>A0A1S2M8D7</accession>
<dbReference type="PANTHER" id="PTHR46847">
    <property type="entry name" value="D-ALLOSE-BINDING PERIPLASMIC PROTEIN-RELATED"/>
    <property type="match status" value="1"/>
</dbReference>
<dbReference type="RefSeq" id="WP_071389096.1">
    <property type="nucleotide sequence ID" value="NZ_MLQS01000002.1"/>
</dbReference>